<dbReference type="RefSeq" id="WP_278018042.1">
    <property type="nucleotide sequence ID" value="NZ_JARRRY010000002.1"/>
</dbReference>
<reference evidence="3 4" key="1">
    <citation type="submission" date="2023-04" db="EMBL/GenBank/DDBJ databases">
        <title>Ectobacillus antri isolated from activated sludge.</title>
        <authorList>
            <person name="Yan P."/>
            <person name="Liu X."/>
        </authorList>
    </citation>
    <scope>NUCLEOTIDE SEQUENCE [LARGE SCALE GENOMIC DNA]</scope>
    <source>
        <strain evidence="3 4">C18H</strain>
    </source>
</reference>
<evidence type="ECO:0000259" key="2">
    <source>
        <dbReference type="Pfam" id="PF00535"/>
    </source>
</evidence>
<evidence type="ECO:0000256" key="1">
    <source>
        <dbReference type="ARBA" id="ARBA00006739"/>
    </source>
</evidence>
<organism evidence="3 4">
    <name type="scientific">Ectobacillus antri</name>
    <dbReference type="NCBI Taxonomy" id="2486280"/>
    <lineage>
        <taxon>Bacteria</taxon>
        <taxon>Bacillati</taxon>
        <taxon>Bacillota</taxon>
        <taxon>Bacilli</taxon>
        <taxon>Bacillales</taxon>
        <taxon>Bacillaceae</taxon>
        <taxon>Ectobacillus</taxon>
    </lineage>
</organism>
<keyword evidence="3" id="KW-0328">Glycosyltransferase</keyword>
<dbReference type="InterPro" id="IPR001173">
    <property type="entry name" value="Glyco_trans_2-like"/>
</dbReference>
<dbReference type="SUPFAM" id="SSF53448">
    <property type="entry name" value="Nucleotide-diphospho-sugar transferases"/>
    <property type="match status" value="1"/>
</dbReference>
<dbReference type="CDD" id="cd00761">
    <property type="entry name" value="Glyco_tranf_GTA_type"/>
    <property type="match status" value="1"/>
</dbReference>
<keyword evidence="4" id="KW-1185">Reference proteome</keyword>
<feature type="domain" description="Glycosyltransferase 2-like" evidence="2">
    <location>
        <begin position="15"/>
        <end position="127"/>
    </location>
</feature>
<dbReference type="PANTHER" id="PTHR22916:SF3">
    <property type="entry name" value="UDP-GLCNAC:BETAGAL BETA-1,3-N-ACETYLGLUCOSAMINYLTRANSFERASE-LIKE PROTEIN 1"/>
    <property type="match status" value="1"/>
</dbReference>
<keyword evidence="3" id="KW-0808">Transferase</keyword>
<protein>
    <submittedName>
        <fullName evidence="3">Glycosyltransferase family 2 protein</fullName>
        <ecNumber evidence="3">2.4.-.-</ecNumber>
    </submittedName>
</protein>
<dbReference type="EC" id="2.4.-.-" evidence="3"/>
<dbReference type="PANTHER" id="PTHR22916">
    <property type="entry name" value="GLYCOSYLTRANSFERASE"/>
    <property type="match status" value="1"/>
</dbReference>
<dbReference type="Proteomes" id="UP001218246">
    <property type="component" value="Unassembled WGS sequence"/>
</dbReference>
<dbReference type="EMBL" id="JARULN010000003">
    <property type="protein sequence ID" value="MDG5753658.1"/>
    <property type="molecule type" value="Genomic_DNA"/>
</dbReference>
<sequence length="262" mass="30016">MESVWKEVDETPLVSVIIPTYNCASFIAQAIRSVQKQTYENWEIIAIDDCSSDTTRCIIEEFARNDERIKMIILTENRGAAEARNVGLAVANGNYIAFLDGDDMWRPEKLMKQLHFMIKKDIGFSFTGYCLIGENAKEMGVHIIPPPVLNYKELVGNTIIGCLTVMLDRRKIGNVQMPNVKPEDTALWLSLLRNGHQAYGIQEVLADYRIVYDSVSRNKIKAAFRYWKLLREQEKLNPLFAGVYFTRYALNAYMKNKRGTSL</sequence>
<dbReference type="Gene3D" id="3.90.550.10">
    <property type="entry name" value="Spore Coat Polysaccharide Biosynthesis Protein SpsA, Chain A"/>
    <property type="match status" value="1"/>
</dbReference>
<accession>A0ABT6H323</accession>
<dbReference type="GO" id="GO:0016757">
    <property type="term" value="F:glycosyltransferase activity"/>
    <property type="evidence" value="ECO:0007669"/>
    <property type="project" value="UniProtKB-KW"/>
</dbReference>
<proteinExistence type="inferred from homology"/>
<dbReference type="InterPro" id="IPR029044">
    <property type="entry name" value="Nucleotide-diphossugar_trans"/>
</dbReference>
<comment type="caution">
    <text evidence="3">The sequence shown here is derived from an EMBL/GenBank/DDBJ whole genome shotgun (WGS) entry which is preliminary data.</text>
</comment>
<comment type="similarity">
    <text evidence="1">Belongs to the glycosyltransferase 2 family.</text>
</comment>
<evidence type="ECO:0000313" key="3">
    <source>
        <dbReference type="EMBL" id="MDG5753658.1"/>
    </source>
</evidence>
<gene>
    <name evidence="3" type="ORF">P6P90_06670</name>
</gene>
<evidence type="ECO:0000313" key="4">
    <source>
        <dbReference type="Proteomes" id="UP001218246"/>
    </source>
</evidence>
<dbReference type="Pfam" id="PF00535">
    <property type="entry name" value="Glycos_transf_2"/>
    <property type="match status" value="1"/>
</dbReference>
<name>A0ABT6H323_9BACI</name>